<dbReference type="Gene3D" id="3.30.40.10">
    <property type="entry name" value="Zinc/RING finger domain, C3HC4 (zinc finger)"/>
    <property type="match status" value="1"/>
</dbReference>
<reference evidence="11 12" key="1">
    <citation type="submission" date="2015-09" db="EMBL/GenBank/DDBJ databases">
        <title>Draft genome of the parasitic nematode Teladorsagia circumcincta isolate WARC Sus (inbred).</title>
        <authorList>
            <person name="Mitreva M."/>
        </authorList>
    </citation>
    <scope>NUCLEOTIDE SEQUENCE [LARGE SCALE GENOMIC DNA]</scope>
    <source>
        <strain evidence="11 12">S</strain>
    </source>
</reference>
<dbReference type="PANTHER" id="PTHR45888">
    <property type="entry name" value="HL01030P-RELATED"/>
    <property type="match status" value="1"/>
</dbReference>
<dbReference type="InterPro" id="IPR019787">
    <property type="entry name" value="Znf_PHD-finger"/>
</dbReference>
<dbReference type="SUPFAM" id="SSF57903">
    <property type="entry name" value="FYVE/PHD zinc finger"/>
    <property type="match status" value="2"/>
</dbReference>
<keyword evidence="2" id="KW-0479">Metal-binding</keyword>
<evidence type="ECO:0000256" key="8">
    <source>
        <dbReference type="ARBA" id="ARBA00023242"/>
    </source>
</evidence>
<evidence type="ECO:0000313" key="12">
    <source>
        <dbReference type="Proteomes" id="UP000230423"/>
    </source>
</evidence>
<dbReference type="GO" id="GO:0008270">
    <property type="term" value="F:zinc ion binding"/>
    <property type="evidence" value="ECO:0007669"/>
    <property type="project" value="UniProtKB-KW"/>
</dbReference>
<dbReference type="InterPro" id="IPR013083">
    <property type="entry name" value="Znf_RING/FYVE/PHD"/>
</dbReference>
<name>A0A2G9V591_TELCI</name>
<evidence type="ECO:0000256" key="5">
    <source>
        <dbReference type="ARBA" id="ARBA00022833"/>
    </source>
</evidence>
<dbReference type="InterPro" id="IPR011011">
    <property type="entry name" value="Znf_FYVE_PHD"/>
</dbReference>
<evidence type="ECO:0000256" key="6">
    <source>
        <dbReference type="ARBA" id="ARBA00023015"/>
    </source>
</evidence>
<accession>A0A2G9V591</accession>
<gene>
    <name evidence="11" type="ORF">TELCIR_00168</name>
</gene>
<proteinExistence type="predicted"/>
<dbReference type="SMART" id="SM00249">
    <property type="entry name" value="PHD"/>
    <property type="match status" value="2"/>
</dbReference>
<keyword evidence="8" id="KW-0539">Nucleus</keyword>
<dbReference type="Proteomes" id="UP000230423">
    <property type="component" value="Unassembled WGS sequence"/>
</dbReference>
<keyword evidence="12" id="KW-1185">Reference proteome</keyword>
<evidence type="ECO:0000256" key="4">
    <source>
        <dbReference type="ARBA" id="ARBA00022771"/>
    </source>
</evidence>
<evidence type="ECO:0000259" key="10">
    <source>
        <dbReference type="PROSITE" id="PS50016"/>
    </source>
</evidence>
<dbReference type="AlphaFoldDB" id="A0A2G9V591"/>
<dbReference type="PANTHER" id="PTHR45888:SF4">
    <property type="entry name" value="PHD FINGER PROTEIN 10"/>
    <property type="match status" value="1"/>
</dbReference>
<evidence type="ECO:0000256" key="7">
    <source>
        <dbReference type="ARBA" id="ARBA00023163"/>
    </source>
</evidence>
<protein>
    <submittedName>
        <fullName evidence="11">PHD-finger</fullName>
    </submittedName>
</protein>
<dbReference type="InterPro" id="IPR001965">
    <property type="entry name" value="Znf_PHD"/>
</dbReference>
<evidence type="ECO:0000256" key="1">
    <source>
        <dbReference type="ARBA" id="ARBA00004123"/>
    </source>
</evidence>
<keyword evidence="3" id="KW-0677">Repeat</keyword>
<keyword evidence="4 9" id="KW-0863">Zinc-finger</keyword>
<keyword evidence="6" id="KW-0805">Transcription regulation</keyword>
<evidence type="ECO:0000313" key="11">
    <source>
        <dbReference type="EMBL" id="PIO77683.1"/>
    </source>
</evidence>
<keyword evidence="7" id="KW-0804">Transcription</keyword>
<evidence type="ECO:0000256" key="3">
    <source>
        <dbReference type="ARBA" id="ARBA00022737"/>
    </source>
</evidence>
<evidence type="ECO:0000256" key="2">
    <source>
        <dbReference type="ARBA" id="ARBA00022723"/>
    </source>
</evidence>
<dbReference type="PROSITE" id="PS50016">
    <property type="entry name" value="ZF_PHD_2"/>
    <property type="match status" value="1"/>
</dbReference>
<comment type="subcellular location">
    <subcellularLocation>
        <location evidence="1">Nucleus</location>
    </subcellularLocation>
</comment>
<organism evidence="11 12">
    <name type="scientific">Teladorsagia circumcincta</name>
    <name type="common">Brown stomach worm</name>
    <name type="synonym">Ostertagia circumcincta</name>
    <dbReference type="NCBI Taxonomy" id="45464"/>
    <lineage>
        <taxon>Eukaryota</taxon>
        <taxon>Metazoa</taxon>
        <taxon>Ecdysozoa</taxon>
        <taxon>Nematoda</taxon>
        <taxon>Chromadorea</taxon>
        <taxon>Rhabditida</taxon>
        <taxon>Rhabditina</taxon>
        <taxon>Rhabditomorpha</taxon>
        <taxon>Strongyloidea</taxon>
        <taxon>Trichostrongylidae</taxon>
        <taxon>Teladorsagia</taxon>
    </lineage>
</organism>
<dbReference type="GO" id="GO:0005634">
    <property type="term" value="C:nucleus"/>
    <property type="evidence" value="ECO:0007669"/>
    <property type="project" value="UniProtKB-SubCell"/>
</dbReference>
<keyword evidence="5" id="KW-0862">Zinc</keyword>
<sequence length="116" mass="12889">MCEVAMAPGEVFIKCVSCPLQSHPSCLDMNEEMAAHVATYQWQCIECKRCSVCTMGDREESMIFCDKCDRGFHTYCIGLSEAPQGTWICQQYCNPTGSHVVTPKRPSARKSSLVAV</sequence>
<evidence type="ECO:0000256" key="9">
    <source>
        <dbReference type="PROSITE-ProRule" id="PRU00146"/>
    </source>
</evidence>
<dbReference type="Pfam" id="PF00628">
    <property type="entry name" value="PHD"/>
    <property type="match status" value="2"/>
</dbReference>
<dbReference type="EMBL" id="KZ344989">
    <property type="protein sequence ID" value="PIO77683.1"/>
    <property type="molecule type" value="Genomic_DNA"/>
</dbReference>
<dbReference type="OrthoDB" id="1903104at2759"/>
<feature type="domain" description="PHD-type" evidence="10">
    <location>
        <begin position="47"/>
        <end position="95"/>
    </location>
</feature>